<organism evidence="2 3">
    <name type="scientific">Cerrena zonata</name>
    <dbReference type="NCBI Taxonomy" id="2478898"/>
    <lineage>
        <taxon>Eukaryota</taxon>
        <taxon>Fungi</taxon>
        <taxon>Dikarya</taxon>
        <taxon>Basidiomycota</taxon>
        <taxon>Agaricomycotina</taxon>
        <taxon>Agaricomycetes</taxon>
        <taxon>Polyporales</taxon>
        <taxon>Cerrenaceae</taxon>
        <taxon>Cerrena</taxon>
    </lineage>
</organism>
<name>A0AAW0G8R6_9APHY</name>
<keyword evidence="3" id="KW-1185">Reference proteome</keyword>
<feature type="transmembrane region" description="Helical" evidence="1">
    <location>
        <begin position="14"/>
        <end position="40"/>
    </location>
</feature>
<dbReference type="AlphaFoldDB" id="A0AAW0G8R6"/>
<gene>
    <name evidence="2" type="ORF">QCA50_007832</name>
</gene>
<evidence type="ECO:0000313" key="2">
    <source>
        <dbReference type="EMBL" id="KAK7689141.1"/>
    </source>
</evidence>
<feature type="transmembrane region" description="Helical" evidence="1">
    <location>
        <begin position="52"/>
        <end position="76"/>
    </location>
</feature>
<accession>A0AAW0G8R6</accession>
<proteinExistence type="predicted"/>
<comment type="caution">
    <text evidence="2">The sequence shown here is derived from an EMBL/GenBank/DDBJ whole genome shotgun (WGS) entry which is preliminary data.</text>
</comment>
<reference evidence="2 3" key="1">
    <citation type="submission" date="2022-09" db="EMBL/GenBank/DDBJ databases">
        <authorList>
            <person name="Palmer J.M."/>
        </authorList>
    </citation>
    <scope>NUCLEOTIDE SEQUENCE [LARGE SCALE GENOMIC DNA]</scope>
    <source>
        <strain evidence="2 3">DSM 7382</strain>
    </source>
</reference>
<evidence type="ECO:0000313" key="3">
    <source>
        <dbReference type="Proteomes" id="UP001385951"/>
    </source>
</evidence>
<protein>
    <submittedName>
        <fullName evidence="2">Uncharacterized protein</fullName>
    </submittedName>
</protein>
<sequence>MTTSNPLEAIATELMGGLVICFCFVYILYGVTVTQAYIYMLNSKDDPRWIRILVAVVWLLETLHSAFAMRLLYYFVILSFGSVEKVNEIDWSLGVS</sequence>
<dbReference type="Proteomes" id="UP001385951">
    <property type="component" value="Unassembled WGS sequence"/>
</dbReference>
<dbReference type="PANTHER" id="PTHR40465:SF1">
    <property type="entry name" value="DUF6534 DOMAIN-CONTAINING PROTEIN"/>
    <property type="match status" value="1"/>
</dbReference>
<keyword evidence="1" id="KW-0472">Membrane</keyword>
<dbReference type="EMBL" id="JASBNA010000009">
    <property type="protein sequence ID" value="KAK7689141.1"/>
    <property type="molecule type" value="Genomic_DNA"/>
</dbReference>
<evidence type="ECO:0000256" key="1">
    <source>
        <dbReference type="SAM" id="Phobius"/>
    </source>
</evidence>
<dbReference type="PANTHER" id="PTHR40465">
    <property type="entry name" value="CHROMOSOME 1, WHOLE GENOME SHOTGUN SEQUENCE"/>
    <property type="match status" value="1"/>
</dbReference>
<keyword evidence="1" id="KW-1133">Transmembrane helix</keyword>
<keyword evidence="1" id="KW-0812">Transmembrane</keyword>